<keyword evidence="1" id="KW-0472">Membrane</keyword>
<protein>
    <recommendedName>
        <fullName evidence="5">LPXTG cell wall anchor domain-containing protein</fullName>
    </recommendedName>
</protein>
<evidence type="ECO:0000313" key="3">
    <source>
        <dbReference type="EMBL" id="SDK54107.1"/>
    </source>
</evidence>
<sequence>MRAAQVAAVAFALLSCAGPPAAYAADGPAGHGAVVVEADANRVGRPVAPRPEAAPPAPARVAEAAAAEAPVAQDRTARPGALDFVWLLPLGSGLAVLGTGWVLSRRNRNDDSD</sequence>
<dbReference type="RefSeq" id="WP_092323205.1">
    <property type="nucleotide sequence ID" value="NZ_FNFU01000007.1"/>
</dbReference>
<dbReference type="EMBL" id="FNFU01000007">
    <property type="protein sequence ID" value="SDK54107.1"/>
    <property type="molecule type" value="Genomic_DNA"/>
</dbReference>
<evidence type="ECO:0000313" key="4">
    <source>
        <dbReference type="Proteomes" id="UP000198701"/>
    </source>
</evidence>
<organism evidence="3 4">
    <name type="scientific">Cryobacterium psychrotolerans</name>
    <dbReference type="NCBI Taxonomy" id="386301"/>
    <lineage>
        <taxon>Bacteria</taxon>
        <taxon>Bacillati</taxon>
        <taxon>Actinomycetota</taxon>
        <taxon>Actinomycetes</taxon>
        <taxon>Micrococcales</taxon>
        <taxon>Microbacteriaceae</taxon>
        <taxon>Cryobacterium</taxon>
    </lineage>
</organism>
<evidence type="ECO:0000256" key="2">
    <source>
        <dbReference type="SAM" id="SignalP"/>
    </source>
</evidence>
<gene>
    <name evidence="3" type="ORF">SAMN05216282_107139</name>
</gene>
<evidence type="ECO:0008006" key="5">
    <source>
        <dbReference type="Google" id="ProtNLM"/>
    </source>
</evidence>
<feature type="chain" id="PRO_5041082518" description="LPXTG cell wall anchor domain-containing protein" evidence="2">
    <location>
        <begin position="25"/>
        <end position="113"/>
    </location>
</feature>
<dbReference type="AlphaFoldDB" id="A0A1G9CR58"/>
<proteinExistence type="predicted"/>
<reference evidence="3 4" key="1">
    <citation type="submission" date="2016-10" db="EMBL/GenBank/DDBJ databases">
        <authorList>
            <person name="de Groot N.N."/>
        </authorList>
    </citation>
    <scope>NUCLEOTIDE SEQUENCE [LARGE SCALE GENOMIC DNA]</scope>
    <source>
        <strain evidence="3 4">CGMCC 1.5382</strain>
    </source>
</reference>
<keyword evidence="1" id="KW-0812">Transmembrane</keyword>
<accession>A0A1G9CR58</accession>
<dbReference type="STRING" id="386301.SAMN05216282_107139"/>
<evidence type="ECO:0000256" key="1">
    <source>
        <dbReference type="SAM" id="Phobius"/>
    </source>
</evidence>
<name>A0A1G9CR58_9MICO</name>
<keyword evidence="4" id="KW-1185">Reference proteome</keyword>
<feature type="transmembrane region" description="Helical" evidence="1">
    <location>
        <begin position="84"/>
        <end position="103"/>
    </location>
</feature>
<keyword evidence="1" id="KW-1133">Transmembrane helix</keyword>
<dbReference type="PROSITE" id="PS51257">
    <property type="entry name" value="PROKAR_LIPOPROTEIN"/>
    <property type="match status" value="1"/>
</dbReference>
<keyword evidence="2" id="KW-0732">Signal</keyword>
<feature type="signal peptide" evidence="2">
    <location>
        <begin position="1"/>
        <end position="24"/>
    </location>
</feature>
<dbReference type="Proteomes" id="UP000198701">
    <property type="component" value="Unassembled WGS sequence"/>
</dbReference>